<dbReference type="OrthoDB" id="9826907at2"/>
<sequence>MITLSFNGDISITGDITLSAERNTSWSNKVTLSVKKSGNIIFKSEHPVSGQSEIIFQDLDKELILEDKKLFFDSDNLYSQHYRGYFFTGRLCTVFYNNEPIANVSVNRFICSKLTIVFNTDVTPEIKLYTVILLLMRYCRLDAD</sequence>
<dbReference type="KEGG" id="fak:FUA48_11160"/>
<evidence type="ECO:0000313" key="1">
    <source>
        <dbReference type="EMBL" id="QEE50118.1"/>
    </source>
</evidence>
<dbReference type="EMBL" id="CP042831">
    <property type="protein sequence ID" value="QEE50118.1"/>
    <property type="molecule type" value="Genomic_DNA"/>
</dbReference>
<keyword evidence="2" id="KW-1185">Reference proteome</keyword>
<name>A0A5B9FWH5_9FLAO</name>
<accession>A0A5B9FWH5</accession>
<gene>
    <name evidence="1" type="ORF">FUA48_11160</name>
</gene>
<dbReference type="AlphaFoldDB" id="A0A5B9FWH5"/>
<evidence type="ECO:0000313" key="2">
    <source>
        <dbReference type="Proteomes" id="UP000321222"/>
    </source>
</evidence>
<dbReference type="Proteomes" id="UP000321222">
    <property type="component" value="Chromosome"/>
</dbReference>
<reference evidence="1 2" key="1">
    <citation type="submission" date="2019-08" db="EMBL/GenBank/DDBJ databases">
        <title>Flavobacterium alkalisoli sp. nov., isolated from rhizosphere soil of Suaeda salsa.</title>
        <authorList>
            <person name="Sun J.-Q."/>
            <person name="Xu L."/>
        </authorList>
    </citation>
    <scope>NUCLEOTIDE SEQUENCE [LARGE SCALE GENOMIC DNA]</scope>
    <source>
        <strain evidence="1 2">XS-5</strain>
    </source>
</reference>
<organism evidence="1 2">
    <name type="scientific">Flavobacterium alkalisoli</name>
    <dbReference type="NCBI Taxonomy" id="2602769"/>
    <lineage>
        <taxon>Bacteria</taxon>
        <taxon>Pseudomonadati</taxon>
        <taxon>Bacteroidota</taxon>
        <taxon>Flavobacteriia</taxon>
        <taxon>Flavobacteriales</taxon>
        <taxon>Flavobacteriaceae</taxon>
        <taxon>Flavobacterium</taxon>
    </lineage>
</organism>
<proteinExistence type="predicted"/>
<dbReference type="RefSeq" id="WP_147583606.1">
    <property type="nucleotide sequence ID" value="NZ_CP042831.1"/>
</dbReference>
<protein>
    <submittedName>
        <fullName evidence="1">Uncharacterized protein</fullName>
    </submittedName>
</protein>